<keyword evidence="6 9" id="KW-0032">Aminotransferase</keyword>
<comment type="subunit">
    <text evidence="4">Homotetramer.</text>
</comment>
<sequence>MSQHDLLMRHKAVMPKWLSLFYNEPISIVSGDGRYVVDADGNRYLDFFGGILTTMTGYSVPEVVDAIVDQAKKMIHTSTLYLIEPMIELAERIAKLSNIDDAKV</sequence>
<protein>
    <recommendedName>
        <fullName evidence="5">alanine--glyoxylate transaminase</fullName>
        <ecNumber evidence="5">2.6.1.44</ecNumber>
    </recommendedName>
</protein>
<gene>
    <name evidence="9" type="ORF">B1A_09728</name>
</gene>
<comment type="subcellular location">
    <subcellularLocation>
        <location evidence="2">Mitochondrion</location>
    </subcellularLocation>
</comment>
<evidence type="ECO:0000256" key="7">
    <source>
        <dbReference type="ARBA" id="ARBA00022679"/>
    </source>
</evidence>
<dbReference type="GO" id="GO:0016853">
    <property type="term" value="F:isomerase activity"/>
    <property type="evidence" value="ECO:0007669"/>
    <property type="project" value="UniProtKB-KW"/>
</dbReference>
<dbReference type="EMBL" id="AUZX01006941">
    <property type="protein sequence ID" value="EQD61368.1"/>
    <property type="molecule type" value="Genomic_DNA"/>
</dbReference>
<dbReference type="GO" id="GO:0008453">
    <property type="term" value="F:alanine-glyoxylate transaminase activity"/>
    <property type="evidence" value="ECO:0007669"/>
    <property type="project" value="UniProtKB-EC"/>
</dbReference>
<dbReference type="AlphaFoldDB" id="T1AYB7"/>
<keyword evidence="7 9" id="KW-0808">Transferase</keyword>
<name>T1AYB7_9ZZZZ</name>
<reference evidence="9" key="1">
    <citation type="submission" date="2013-08" db="EMBL/GenBank/DDBJ databases">
        <authorList>
            <person name="Mendez C."/>
            <person name="Richter M."/>
            <person name="Ferrer M."/>
            <person name="Sanchez J."/>
        </authorList>
    </citation>
    <scope>NUCLEOTIDE SEQUENCE</scope>
</reference>
<proteinExistence type="inferred from homology"/>
<dbReference type="PANTHER" id="PTHR45688:SF3">
    <property type="entry name" value="ALANINE--GLYOXYLATE AMINOTRANSFERASE 2, MITOCHONDRIAL"/>
    <property type="match status" value="1"/>
</dbReference>
<dbReference type="EC" id="2.6.1.44" evidence="5"/>
<dbReference type="InterPro" id="IPR015422">
    <property type="entry name" value="PyrdxlP-dep_Trfase_small"/>
</dbReference>
<comment type="caution">
    <text evidence="9">The sequence shown here is derived from an EMBL/GenBank/DDBJ whole genome shotgun (WGS) entry which is preliminary data.</text>
</comment>
<dbReference type="InterPro" id="IPR015424">
    <property type="entry name" value="PyrdxlP-dep_Trfase"/>
</dbReference>
<feature type="non-terminal residue" evidence="9">
    <location>
        <position position="104"/>
    </location>
</feature>
<dbReference type="InterPro" id="IPR015421">
    <property type="entry name" value="PyrdxlP-dep_Trfase_major"/>
</dbReference>
<dbReference type="Gene3D" id="3.40.640.10">
    <property type="entry name" value="Type I PLP-dependent aspartate aminotransferase-like (Major domain)"/>
    <property type="match status" value="1"/>
</dbReference>
<evidence type="ECO:0000313" key="9">
    <source>
        <dbReference type="EMBL" id="EQD61368.1"/>
    </source>
</evidence>
<dbReference type="SUPFAM" id="SSF53383">
    <property type="entry name" value="PLP-dependent transferases"/>
    <property type="match status" value="1"/>
</dbReference>
<dbReference type="GO" id="GO:0005739">
    <property type="term" value="C:mitochondrion"/>
    <property type="evidence" value="ECO:0007669"/>
    <property type="project" value="UniProtKB-SubCell"/>
</dbReference>
<evidence type="ECO:0000256" key="5">
    <source>
        <dbReference type="ARBA" id="ARBA00013049"/>
    </source>
</evidence>
<evidence type="ECO:0000256" key="2">
    <source>
        <dbReference type="ARBA" id="ARBA00004173"/>
    </source>
</evidence>
<evidence type="ECO:0000256" key="6">
    <source>
        <dbReference type="ARBA" id="ARBA00022576"/>
    </source>
</evidence>
<keyword evidence="8" id="KW-0663">Pyridoxal phosphate</keyword>
<evidence type="ECO:0000256" key="8">
    <source>
        <dbReference type="ARBA" id="ARBA00022898"/>
    </source>
</evidence>
<keyword evidence="9" id="KW-0413">Isomerase</keyword>
<evidence type="ECO:0000256" key="1">
    <source>
        <dbReference type="ARBA" id="ARBA00001933"/>
    </source>
</evidence>
<evidence type="ECO:0000256" key="3">
    <source>
        <dbReference type="ARBA" id="ARBA00008954"/>
    </source>
</evidence>
<dbReference type="Pfam" id="PF00202">
    <property type="entry name" value="Aminotran_3"/>
    <property type="match status" value="1"/>
</dbReference>
<dbReference type="Gene3D" id="3.90.1150.10">
    <property type="entry name" value="Aspartate Aminotransferase, domain 1"/>
    <property type="match status" value="1"/>
</dbReference>
<evidence type="ECO:0000256" key="4">
    <source>
        <dbReference type="ARBA" id="ARBA00011881"/>
    </source>
</evidence>
<reference evidence="9" key="2">
    <citation type="journal article" date="2014" name="ISME J.">
        <title>Microbial stratification in low pH oxic and suboxic macroscopic growths along an acid mine drainage.</title>
        <authorList>
            <person name="Mendez-Garcia C."/>
            <person name="Mesa V."/>
            <person name="Sprenger R.R."/>
            <person name="Richter M."/>
            <person name="Diez M.S."/>
            <person name="Solano J."/>
            <person name="Bargiela R."/>
            <person name="Golyshina O.V."/>
            <person name="Manteca A."/>
            <person name="Ramos J.L."/>
            <person name="Gallego J.R."/>
            <person name="Llorente I."/>
            <person name="Martins Dos Santos V.A."/>
            <person name="Jensen O.N."/>
            <person name="Pelaez A.I."/>
            <person name="Sanchez J."/>
            <person name="Ferrer M."/>
        </authorList>
    </citation>
    <scope>NUCLEOTIDE SEQUENCE</scope>
</reference>
<dbReference type="InterPro" id="IPR005814">
    <property type="entry name" value="Aminotrans_3"/>
</dbReference>
<comment type="similarity">
    <text evidence="3">Belongs to the class-III pyridoxal-phosphate-dependent aminotransferase family.</text>
</comment>
<dbReference type="PANTHER" id="PTHR45688">
    <property type="match status" value="1"/>
</dbReference>
<organism evidence="9">
    <name type="scientific">mine drainage metagenome</name>
    <dbReference type="NCBI Taxonomy" id="410659"/>
    <lineage>
        <taxon>unclassified sequences</taxon>
        <taxon>metagenomes</taxon>
        <taxon>ecological metagenomes</taxon>
    </lineage>
</organism>
<accession>T1AYB7</accession>
<dbReference type="GO" id="GO:0030170">
    <property type="term" value="F:pyridoxal phosphate binding"/>
    <property type="evidence" value="ECO:0007669"/>
    <property type="project" value="InterPro"/>
</dbReference>
<comment type="cofactor">
    <cofactor evidence="1">
        <name>pyridoxal 5'-phosphate</name>
        <dbReference type="ChEBI" id="CHEBI:597326"/>
    </cofactor>
</comment>